<gene>
    <name evidence="3" type="ORF">AMEX_G11609</name>
</gene>
<evidence type="ECO:0000313" key="4">
    <source>
        <dbReference type="Proteomes" id="UP000752171"/>
    </source>
</evidence>
<feature type="compositionally biased region" description="Basic residues" evidence="2">
    <location>
        <begin position="361"/>
        <end position="370"/>
    </location>
</feature>
<feature type="compositionally biased region" description="Polar residues" evidence="2">
    <location>
        <begin position="450"/>
        <end position="462"/>
    </location>
</feature>
<feature type="coiled-coil region" evidence="1">
    <location>
        <begin position="234"/>
        <end position="336"/>
    </location>
</feature>
<proteinExistence type="predicted"/>
<dbReference type="EMBL" id="JAICCE010000008">
    <property type="protein sequence ID" value="KAG9274646.1"/>
    <property type="molecule type" value="Genomic_DNA"/>
</dbReference>
<feature type="coiled-coil region" evidence="1">
    <location>
        <begin position="49"/>
        <end position="184"/>
    </location>
</feature>
<dbReference type="AlphaFoldDB" id="A0A8T2LZ53"/>
<comment type="caution">
    <text evidence="3">The sequence shown here is derived from an EMBL/GenBank/DDBJ whole genome shotgun (WGS) entry which is preliminary data.</text>
</comment>
<accession>A0A8T2LZ53</accession>
<organism evidence="3 4">
    <name type="scientific">Astyanax mexicanus</name>
    <name type="common">Blind cave fish</name>
    <name type="synonym">Astyanax fasciatus mexicanus</name>
    <dbReference type="NCBI Taxonomy" id="7994"/>
    <lineage>
        <taxon>Eukaryota</taxon>
        <taxon>Metazoa</taxon>
        <taxon>Chordata</taxon>
        <taxon>Craniata</taxon>
        <taxon>Vertebrata</taxon>
        <taxon>Euteleostomi</taxon>
        <taxon>Actinopterygii</taxon>
        <taxon>Neopterygii</taxon>
        <taxon>Teleostei</taxon>
        <taxon>Ostariophysi</taxon>
        <taxon>Characiformes</taxon>
        <taxon>Characoidei</taxon>
        <taxon>Acestrorhamphidae</taxon>
        <taxon>Acestrorhamphinae</taxon>
        <taxon>Astyanax</taxon>
    </lineage>
</organism>
<evidence type="ECO:0000313" key="3">
    <source>
        <dbReference type="EMBL" id="KAG9274646.1"/>
    </source>
</evidence>
<name>A0A8T2LZ53_ASTMX</name>
<reference evidence="3 4" key="1">
    <citation type="submission" date="2021-07" db="EMBL/GenBank/DDBJ databases">
        <authorList>
            <person name="Imarazene B."/>
            <person name="Zahm M."/>
            <person name="Klopp C."/>
            <person name="Cabau C."/>
            <person name="Beille S."/>
            <person name="Jouanno E."/>
            <person name="Castinel A."/>
            <person name="Lluch J."/>
            <person name="Gil L."/>
            <person name="Kuchtly C."/>
            <person name="Lopez Roques C."/>
            <person name="Donnadieu C."/>
            <person name="Parrinello H."/>
            <person name="Journot L."/>
            <person name="Du K."/>
            <person name="Schartl M."/>
            <person name="Retaux S."/>
            <person name="Guiguen Y."/>
        </authorList>
    </citation>
    <scope>NUCLEOTIDE SEQUENCE [LARGE SCALE GENOMIC DNA]</scope>
    <source>
        <strain evidence="3">Pach_M1</strain>
        <tissue evidence="3">Testis</tissue>
    </source>
</reference>
<sequence>MWYQVSREHLEVKFIKERLWLEERLERLQDIMRREAHIRMEQFKKQCSSKDLESKLESGERRVEEEKVTQEMTDKIKALETKMEELMRQEEIKQRVGALEAATEEMSEKLKQEELRDKVRVLEATVEAVMEKVRQLEKQKEECQALLKEHKETEVERQRAEVERKEIEQEKERLTEQERSLLMEVAQHWKKTALEQLEEMRWYREKYQTEIELLTEMERKALMSKKDNSFMKERVRIEEERRKASSDIEEMKERREKMLEAERKIVVERSKKMDQDWIKTRIEMLNIEAEKEVTEKEMERERAKQVYKERQFRNEVHRQKIELERQEKKKMKIMDKEWRKIEDEKEEIEGSWMEVQETGIGKKKEKKKDKKREEIEVERERQAAEMKERERQAAEMKEKERQVAEKKEKERQAAEMKAREKKKPKKVRFSDPLEIGPTRLKPQLREECKSSQSTTADQTSELKTLKDSEESKLPALKIFTSSRKTKLLDSYEKFDKEMDELLNSCE</sequence>
<feature type="compositionally biased region" description="Basic and acidic residues" evidence="2">
    <location>
        <begin position="371"/>
        <end position="418"/>
    </location>
</feature>
<evidence type="ECO:0000256" key="1">
    <source>
        <dbReference type="SAM" id="Coils"/>
    </source>
</evidence>
<evidence type="ECO:0000256" key="2">
    <source>
        <dbReference type="SAM" id="MobiDB-lite"/>
    </source>
</evidence>
<dbReference type="Proteomes" id="UP000752171">
    <property type="component" value="Unassembled WGS sequence"/>
</dbReference>
<feature type="region of interest" description="Disordered" evidence="2">
    <location>
        <begin position="359"/>
        <end position="471"/>
    </location>
</feature>
<protein>
    <submittedName>
        <fullName evidence="3">Trichohyalin-like</fullName>
    </submittedName>
</protein>
<keyword evidence="1" id="KW-0175">Coiled coil</keyword>